<dbReference type="Gene3D" id="1.20.1280.50">
    <property type="match status" value="1"/>
</dbReference>
<keyword evidence="6" id="KW-1185">Reference proteome</keyword>
<dbReference type="InterPro" id="IPR011990">
    <property type="entry name" value="TPR-like_helical_dom_sf"/>
</dbReference>
<dbReference type="PANTHER" id="PTHR22904:SF523">
    <property type="entry name" value="STRESS-INDUCED-PHOSPHOPROTEIN 1"/>
    <property type="match status" value="1"/>
</dbReference>
<dbReference type="SMART" id="SM00028">
    <property type="entry name" value="TPR"/>
    <property type="match status" value="2"/>
</dbReference>
<evidence type="ECO:0000259" key="4">
    <source>
        <dbReference type="PROSITE" id="PS50181"/>
    </source>
</evidence>
<name>A0A9P4WSX3_9PLEO</name>
<reference evidence="5" key="1">
    <citation type="submission" date="2019-04" db="EMBL/GenBank/DDBJ databases">
        <title>Sequencing of skin fungus with MAO and IRED activity.</title>
        <authorList>
            <person name="Marsaioli A.J."/>
            <person name="Bonatto J.M.C."/>
            <person name="Reis Junior O."/>
        </authorList>
    </citation>
    <scope>NUCLEOTIDE SEQUENCE</scope>
    <source>
        <strain evidence="5">28M1</strain>
    </source>
</reference>
<dbReference type="SUPFAM" id="SSF48452">
    <property type="entry name" value="TPR-like"/>
    <property type="match status" value="1"/>
</dbReference>
<dbReference type="InterPro" id="IPR032675">
    <property type="entry name" value="LRR_dom_sf"/>
</dbReference>
<dbReference type="Proteomes" id="UP000758155">
    <property type="component" value="Unassembled WGS sequence"/>
</dbReference>
<dbReference type="Gene3D" id="1.25.40.10">
    <property type="entry name" value="Tetratricopeptide repeat domain"/>
    <property type="match status" value="1"/>
</dbReference>
<protein>
    <recommendedName>
        <fullName evidence="4">F-box domain-containing protein</fullName>
    </recommendedName>
</protein>
<dbReference type="AlphaFoldDB" id="A0A9P4WSX3"/>
<dbReference type="PROSITE" id="PS50005">
    <property type="entry name" value="TPR"/>
    <property type="match status" value="1"/>
</dbReference>
<dbReference type="Pfam" id="PF12937">
    <property type="entry name" value="F-box-like"/>
    <property type="match status" value="1"/>
</dbReference>
<dbReference type="InterPro" id="IPR036047">
    <property type="entry name" value="F-box-like_dom_sf"/>
</dbReference>
<organism evidence="5 6">
    <name type="scientific">Didymella heteroderae</name>
    <dbReference type="NCBI Taxonomy" id="1769908"/>
    <lineage>
        <taxon>Eukaryota</taxon>
        <taxon>Fungi</taxon>
        <taxon>Dikarya</taxon>
        <taxon>Ascomycota</taxon>
        <taxon>Pezizomycotina</taxon>
        <taxon>Dothideomycetes</taxon>
        <taxon>Pleosporomycetidae</taxon>
        <taxon>Pleosporales</taxon>
        <taxon>Pleosporineae</taxon>
        <taxon>Didymellaceae</taxon>
        <taxon>Didymella</taxon>
    </lineage>
</organism>
<comment type="caution">
    <text evidence="5">The sequence shown here is derived from an EMBL/GenBank/DDBJ whole genome shotgun (WGS) entry which is preliminary data.</text>
</comment>
<dbReference type="PROSITE" id="PS50181">
    <property type="entry name" value="FBOX"/>
    <property type="match status" value="1"/>
</dbReference>
<evidence type="ECO:0000256" key="3">
    <source>
        <dbReference type="PROSITE-ProRule" id="PRU00339"/>
    </source>
</evidence>
<evidence type="ECO:0000313" key="5">
    <source>
        <dbReference type="EMBL" id="KAF3041721.1"/>
    </source>
</evidence>
<evidence type="ECO:0000256" key="2">
    <source>
        <dbReference type="ARBA" id="ARBA00022803"/>
    </source>
</evidence>
<dbReference type="OrthoDB" id="629492at2759"/>
<proteinExistence type="predicted"/>
<feature type="repeat" description="TPR" evidence="3">
    <location>
        <begin position="7"/>
        <end position="40"/>
    </location>
</feature>
<dbReference type="InterPro" id="IPR019734">
    <property type="entry name" value="TPR_rpt"/>
</dbReference>
<dbReference type="SMART" id="SM00256">
    <property type="entry name" value="FBOX"/>
    <property type="match status" value="1"/>
</dbReference>
<dbReference type="InterPro" id="IPR001810">
    <property type="entry name" value="F-box_dom"/>
</dbReference>
<sequence>MPRPLSPEEYQELGRRYYKLQQFAKALETFNDAIDASPTLGLHDHRAACYDKLGDYDAAVRDGRAMIKLDKKDVRGYLRTTSVLEKSGKPEIALGIYKYGMKHVPIEDKNFKLLQQLHDKLTRKLSPAKAVDPLTILPAEIAEMILEYLAFHNMISCMRVSKGWRDYLQKLPRLWLHLDMSTARRPVPRSFVDKAVRRSQYRLEKLTLHRFQHIDVVQNIVKACKCLEEVNILSLPAQTADSLIGVVQYSTNLQKLVIHSDITTSTSTQILRYGKKLKRVEYRALQTYQYQADWTGPFPNLEYLHITTPMKPNSIQLALRDLLHLTSSIRTLILTDISILPAQLPIEDLPLTTLILKRVNLSYIEILPPTITQLTIEVSMGIDIGAFPSNLLASSTSKLTHLTLSGFSGFNADVFADFLDLHHPNVHPNNAEPPNVQPGAPLQHLSISGTLDPEVRGLFRGDRVLATSPRILTPSLASLRLHDLPVNDDEIEALLTHKTGLQSIDLSGSKVTGASIKMLTDGLRDTLETIRVDNCAGVVGRDAISYAEKRGVRVYSKTGDAFFGKGRRVRDVA</sequence>
<gene>
    <name evidence="5" type="ORF">E8E12_007271</name>
</gene>
<dbReference type="SUPFAM" id="SSF52047">
    <property type="entry name" value="RNI-like"/>
    <property type="match status" value="1"/>
</dbReference>
<dbReference type="EMBL" id="SWKV01000019">
    <property type="protein sequence ID" value="KAF3041721.1"/>
    <property type="molecule type" value="Genomic_DNA"/>
</dbReference>
<keyword evidence="1" id="KW-0677">Repeat</keyword>
<dbReference type="GO" id="GO:0051879">
    <property type="term" value="F:Hsp90 protein binding"/>
    <property type="evidence" value="ECO:0007669"/>
    <property type="project" value="TreeGrafter"/>
</dbReference>
<feature type="domain" description="F-box" evidence="4">
    <location>
        <begin position="131"/>
        <end position="178"/>
    </location>
</feature>
<dbReference type="SUPFAM" id="SSF81383">
    <property type="entry name" value="F-box domain"/>
    <property type="match status" value="1"/>
</dbReference>
<dbReference type="PANTHER" id="PTHR22904">
    <property type="entry name" value="TPR REPEAT CONTAINING PROTEIN"/>
    <property type="match status" value="1"/>
</dbReference>
<accession>A0A9P4WSX3</accession>
<evidence type="ECO:0000256" key="1">
    <source>
        <dbReference type="ARBA" id="ARBA00022737"/>
    </source>
</evidence>
<evidence type="ECO:0000313" key="6">
    <source>
        <dbReference type="Proteomes" id="UP000758155"/>
    </source>
</evidence>
<keyword evidence="2 3" id="KW-0802">TPR repeat</keyword>
<dbReference type="Gene3D" id="3.80.10.10">
    <property type="entry name" value="Ribonuclease Inhibitor"/>
    <property type="match status" value="1"/>
</dbReference>